<evidence type="ECO:0008006" key="4">
    <source>
        <dbReference type="Google" id="ProtNLM"/>
    </source>
</evidence>
<feature type="signal peptide" evidence="1">
    <location>
        <begin position="1"/>
        <end position="19"/>
    </location>
</feature>
<dbReference type="Gene3D" id="2.20.110.10">
    <property type="entry name" value="Histone H3 K4-specific methyltransferase SET7/9 N-terminal domain"/>
    <property type="match status" value="1"/>
</dbReference>
<name>A0ABR7XDC8_9SPHI</name>
<protein>
    <recommendedName>
        <fullName evidence="4">MORN repeat variant</fullName>
    </recommendedName>
</protein>
<dbReference type="Proteomes" id="UP000618754">
    <property type="component" value="Unassembled WGS sequence"/>
</dbReference>
<evidence type="ECO:0000313" key="2">
    <source>
        <dbReference type="EMBL" id="MBD1387645.1"/>
    </source>
</evidence>
<keyword evidence="3" id="KW-1185">Reference proteome</keyword>
<evidence type="ECO:0000313" key="3">
    <source>
        <dbReference type="Proteomes" id="UP000618754"/>
    </source>
</evidence>
<accession>A0ABR7XDC8</accession>
<gene>
    <name evidence="2" type="ORF">IDJ75_20335</name>
</gene>
<evidence type="ECO:0000256" key="1">
    <source>
        <dbReference type="SAM" id="SignalP"/>
    </source>
</evidence>
<dbReference type="EMBL" id="JACWMW010000007">
    <property type="protein sequence ID" value="MBD1387645.1"/>
    <property type="molecule type" value="Genomic_DNA"/>
</dbReference>
<comment type="caution">
    <text evidence="2">The sequence shown here is derived from an EMBL/GenBank/DDBJ whole genome shotgun (WGS) entry which is preliminary data.</text>
</comment>
<reference evidence="2 3" key="1">
    <citation type="submission" date="2020-09" db="EMBL/GenBank/DDBJ databases">
        <title>Novel species of Mucilaginibacter isolated from a glacier on the Tibetan Plateau.</title>
        <authorList>
            <person name="Liu Q."/>
            <person name="Xin Y.-H."/>
        </authorList>
    </citation>
    <scope>NUCLEOTIDE SEQUENCE [LARGE SCALE GENOMIC DNA]</scope>
    <source>
        <strain evidence="2 3">CGMCC 1.13878</strain>
    </source>
</reference>
<sequence>MKLSLTTFITALCCCSAYAQGPVQRNIRLDFIKGDSTRLSFNEEFNLIEDSCSQVYRYAHLNIQEKKFTGSFKDVSRADQKLLITQGTYSADGLKEGPFIINYLNGNPQAKGNFKNGLFDGKWEIFYDTGKPLMTFEANGADIKIIDVWDDKGIKTVNNGNGTYRADMPPYMYWKGKLLNGRPDGKWKAKKVADDTDLSSEIFKNGTFQKGNTSISEYTDKSRIVLISPTFFPFVSAEYLLISRVPCDGDFVKQKNVVNASYSGGINSFSDHIGEVVASYLNTVDLKSYDEQLVLEGEITEQGSIAKLKEINPFNISISQGVINKLHTLPRLKPATVDGKPVKQGFSITLRIHNGMYSFNYRFLPVQP</sequence>
<proteinExistence type="predicted"/>
<organism evidence="2 3">
    <name type="scientific">Mucilaginibacter rigui</name>
    <dbReference type="NCBI Taxonomy" id="534635"/>
    <lineage>
        <taxon>Bacteria</taxon>
        <taxon>Pseudomonadati</taxon>
        <taxon>Bacteroidota</taxon>
        <taxon>Sphingobacteriia</taxon>
        <taxon>Sphingobacteriales</taxon>
        <taxon>Sphingobacteriaceae</taxon>
        <taxon>Mucilaginibacter</taxon>
    </lineage>
</organism>
<dbReference type="SUPFAM" id="SSF82185">
    <property type="entry name" value="Histone H3 K4-specific methyltransferase SET7/9 N-terminal domain"/>
    <property type="match status" value="1"/>
</dbReference>
<feature type="chain" id="PRO_5046579109" description="MORN repeat variant" evidence="1">
    <location>
        <begin position="20"/>
        <end position="368"/>
    </location>
</feature>
<keyword evidence="1" id="KW-0732">Signal</keyword>
<dbReference type="RefSeq" id="WP_191177491.1">
    <property type="nucleotide sequence ID" value="NZ_JACWMW010000007.1"/>
</dbReference>